<gene>
    <name evidence="10" type="ORF">IAB28_08050</name>
</gene>
<dbReference type="AlphaFoldDB" id="A0A9D1A597"/>
<comment type="subcellular location">
    <subcellularLocation>
        <location evidence="1">Cell inner membrane</location>
        <topology evidence="1">Multi-pass membrane protein</topology>
    </subcellularLocation>
    <subcellularLocation>
        <location evidence="8">Cell membrane</location>
        <topology evidence="8">Multi-pass membrane protein</topology>
    </subcellularLocation>
</comment>
<feature type="transmembrane region" description="Helical" evidence="8">
    <location>
        <begin position="9"/>
        <end position="32"/>
    </location>
</feature>
<feature type="transmembrane region" description="Helical" evidence="8">
    <location>
        <begin position="233"/>
        <end position="251"/>
    </location>
</feature>
<dbReference type="Pfam" id="PF00528">
    <property type="entry name" value="BPD_transp_1"/>
    <property type="match status" value="1"/>
</dbReference>
<keyword evidence="4" id="KW-0997">Cell inner membrane</keyword>
<evidence type="ECO:0000256" key="4">
    <source>
        <dbReference type="ARBA" id="ARBA00022519"/>
    </source>
</evidence>
<sequence length="264" mass="29145">MKEHRGAMLAIKSVAAVFLLTPLVVMFIYSWADRWLSILPEGFTVHYYVTTLTNPDFLMGILRGIIISAIPVIITNISVLLALYVVMVYLPDMEKVVQIFCLIPTTINGIIVATSVLSMYAGSGTILANRIVMLACIYCVFVMPVTYQGIRNSLYAVNMKGLLEASQMLGYRKFHSYVTVIVPSILPGLAASALMGFAGLFGDFAIIKIIASSQYETAQAFLYRNRAADTQELSAAVVILLLITLVINYAVHKSQNKQKESREK</sequence>
<keyword evidence="6 8" id="KW-1133">Transmembrane helix</keyword>
<keyword evidence="5 8" id="KW-0812">Transmembrane</keyword>
<evidence type="ECO:0000256" key="7">
    <source>
        <dbReference type="ARBA" id="ARBA00023136"/>
    </source>
</evidence>
<feature type="transmembrane region" description="Helical" evidence="8">
    <location>
        <begin position="127"/>
        <end position="150"/>
    </location>
</feature>
<evidence type="ECO:0000256" key="1">
    <source>
        <dbReference type="ARBA" id="ARBA00004429"/>
    </source>
</evidence>
<dbReference type="InterPro" id="IPR035906">
    <property type="entry name" value="MetI-like_sf"/>
</dbReference>
<keyword evidence="3" id="KW-1003">Cell membrane</keyword>
<dbReference type="Proteomes" id="UP000824250">
    <property type="component" value="Unassembled WGS sequence"/>
</dbReference>
<dbReference type="GO" id="GO:0005886">
    <property type="term" value="C:plasma membrane"/>
    <property type="evidence" value="ECO:0007669"/>
    <property type="project" value="UniProtKB-SubCell"/>
</dbReference>
<evidence type="ECO:0000313" key="11">
    <source>
        <dbReference type="Proteomes" id="UP000824250"/>
    </source>
</evidence>
<evidence type="ECO:0000256" key="2">
    <source>
        <dbReference type="ARBA" id="ARBA00022448"/>
    </source>
</evidence>
<protein>
    <submittedName>
        <fullName evidence="10">ABC transporter permease subunit</fullName>
    </submittedName>
</protein>
<evidence type="ECO:0000259" key="9">
    <source>
        <dbReference type="PROSITE" id="PS50928"/>
    </source>
</evidence>
<evidence type="ECO:0000256" key="8">
    <source>
        <dbReference type="RuleBase" id="RU363032"/>
    </source>
</evidence>
<dbReference type="PANTHER" id="PTHR43357">
    <property type="entry name" value="INNER MEMBRANE ABC TRANSPORTER PERMEASE PROTEIN YDCV"/>
    <property type="match status" value="1"/>
</dbReference>
<dbReference type="PANTHER" id="PTHR43357:SF4">
    <property type="entry name" value="INNER MEMBRANE ABC TRANSPORTER PERMEASE PROTEIN YDCV"/>
    <property type="match status" value="1"/>
</dbReference>
<keyword evidence="2 8" id="KW-0813">Transport</keyword>
<name>A0A9D1A597_9FIRM</name>
<dbReference type="Gene3D" id="1.10.3720.10">
    <property type="entry name" value="MetI-like"/>
    <property type="match status" value="1"/>
</dbReference>
<dbReference type="EMBL" id="DVGC01000044">
    <property type="protein sequence ID" value="HIR05902.1"/>
    <property type="molecule type" value="Genomic_DNA"/>
</dbReference>
<feature type="domain" description="ABC transmembrane type-1" evidence="9">
    <location>
        <begin position="61"/>
        <end position="251"/>
    </location>
</feature>
<keyword evidence="7 8" id="KW-0472">Membrane</keyword>
<reference evidence="10" key="2">
    <citation type="journal article" date="2021" name="PeerJ">
        <title>Extensive microbial diversity within the chicken gut microbiome revealed by metagenomics and culture.</title>
        <authorList>
            <person name="Gilroy R."/>
            <person name="Ravi A."/>
            <person name="Getino M."/>
            <person name="Pursley I."/>
            <person name="Horton D.L."/>
            <person name="Alikhan N.F."/>
            <person name="Baker D."/>
            <person name="Gharbi K."/>
            <person name="Hall N."/>
            <person name="Watson M."/>
            <person name="Adriaenssens E.M."/>
            <person name="Foster-Nyarko E."/>
            <person name="Jarju S."/>
            <person name="Secka A."/>
            <person name="Antonio M."/>
            <person name="Oren A."/>
            <person name="Chaudhuri R.R."/>
            <person name="La Ragione R."/>
            <person name="Hildebrand F."/>
            <person name="Pallen M.J."/>
        </authorList>
    </citation>
    <scope>NUCLEOTIDE SEQUENCE</scope>
    <source>
        <strain evidence="10">CHK180-2868</strain>
    </source>
</reference>
<evidence type="ECO:0000256" key="3">
    <source>
        <dbReference type="ARBA" id="ARBA00022475"/>
    </source>
</evidence>
<dbReference type="GO" id="GO:0055085">
    <property type="term" value="P:transmembrane transport"/>
    <property type="evidence" value="ECO:0007669"/>
    <property type="project" value="InterPro"/>
</dbReference>
<dbReference type="PROSITE" id="PS50928">
    <property type="entry name" value="ABC_TM1"/>
    <property type="match status" value="1"/>
</dbReference>
<evidence type="ECO:0000256" key="6">
    <source>
        <dbReference type="ARBA" id="ARBA00022989"/>
    </source>
</evidence>
<comment type="caution">
    <text evidence="10">The sequence shown here is derived from an EMBL/GenBank/DDBJ whole genome shotgun (WGS) entry which is preliminary data.</text>
</comment>
<feature type="transmembrane region" description="Helical" evidence="8">
    <location>
        <begin position="177"/>
        <end position="201"/>
    </location>
</feature>
<evidence type="ECO:0000256" key="5">
    <source>
        <dbReference type="ARBA" id="ARBA00022692"/>
    </source>
</evidence>
<dbReference type="SUPFAM" id="SSF161098">
    <property type="entry name" value="MetI-like"/>
    <property type="match status" value="1"/>
</dbReference>
<dbReference type="CDD" id="cd06261">
    <property type="entry name" value="TM_PBP2"/>
    <property type="match status" value="1"/>
</dbReference>
<comment type="similarity">
    <text evidence="8">Belongs to the binding-protein-dependent transport system permease family.</text>
</comment>
<organism evidence="10 11">
    <name type="scientific">Candidatus Copromonas faecavium</name>
    <name type="common">nom. illeg.</name>
    <dbReference type="NCBI Taxonomy" id="2840740"/>
    <lineage>
        <taxon>Bacteria</taxon>
        <taxon>Bacillati</taxon>
        <taxon>Bacillota</taxon>
        <taxon>Clostridia</taxon>
        <taxon>Lachnospirales</taxon>
        <taxon>Lachnospiraceae</taxon>
        <taxon>Candidatus Copromonas (nom. illeg.)</taxon>
    </lineage>
</organism>
<proteinExistence type="inferred from homology"/>
<reference evidence="10" key="1">
    <citation type="submission" date="2020-10" db="EMBL/GenBank/DDBJ databases">
        <authorList>
            <person name="Gilroy R."/>
        </authorList>
    </citation>
    <scope>NUCLEOTIDE SEQUENCE</scope>
    <source>
        <strain evidence="10">CHK180-2868</strain>
    </source>
</reference>
<feature type="transmembrane region" description="Helical" evidence="8">
    <location>
        <begin position="61"/>
        <end position="87"/>
    </location>
</feature>
<accession>A0A9D1A597</accession>
<feature type="transmembrane region" description="Helical" evidence="8">
    <location>
        <begin position="99"/>
        <end position="121"/>
    </location>
</feature>
<dbReference type="InterPro" id="IPR000515">
    <property type="entry name" value="MetI-like"/>
</dbReference>
<evidence type="ECO:0000313" key="10">
    <source>
        <dbReference type="EMBL" id="HIR05902.1"/>
    </source>
</evidence>